<organism evidence="2 3">
    <name type="scientific">Rotaria sordida</name>
    <dbReference type="NCBI Taxonomy" id="392033"/>
    <lineage>
        <taxon>Eukaryota</taxon>
        <taxon>Metazoa</taxon>
        <taxon>Spiralia</taxon>
        <taxon>Gnathifera</taxon>
        <taxon>Rotifera</taxon>
        <taxon>Eurotatoria</taxon>
        <taxon>Bdelloidea</taxon>
        <taxon>Philodinida</taxon>
        <taxon>Philodinidae</taxon>
        <taxon>Rotaria</taxon>
    </lineage>
</organism>
<proteinExistence type="predicted"/>
<comment type="caution">
    <text evidence="2">The sequence shown here is derived from an EMBL/GenBank/DDBJ whole genome shotgun (WGS) entry which is preliminary data.</text>
</comment>
<name>A0A819UER5_9BILA</name>
<protein>
    <submittedName>
        <fullName evidence="2">Uncharacterized protein</fullName>
    </submittedName>
</protein>
<evidence type="ECO:0000313" key="1">
    <source>
        <dbReference type="EMBL" id="CAF1462961.1"/>
    </source>
</evidence>
<feature type="non-terminal residue" evidence="2">
    <location>
        <position position="67"/>
    </location>
</feature>
<accession>A0A819UER5</accession>
<dbReference type="EMBL" id="CAJNOU010005001">
    <property type="protein sequence ID" value="CAF1462961.1"/>
    <property type="molecule type" value="Genomic_DNA"/>
</dbReference>
<dbReference type="Proteomes" id="UP000663874">
    <property type="component" value="Unassembled WGS sequence"/>
</dbReference>
<sequence>MMELIENLLSVGEATSTMECFRPESGQIQYEQYYASTNDQSRVRLPRLMTFQTSLNSFGDQPSYRCK</sequence>
<dbReference type="EMBL" id="CAJOBE010010178">
    <property type="protein sequence ID" value="CAF4101978.1"/>
    <property type="molecule type" value="Genomic_DNA"/>
</dbReference>
<dbReference type="Proteomes" id="UP000663889">
    <property type="component" value="Unassembled WGS sequence"/>
</dbReference>
<evidence type="ECO:0000313" key="2">
    <source>
        <dbReference type="EMBL" id="CAF4101978.1"/>
    </source>
</evidence>
<reference evidence="2" key="1">
    <citation type="submission" date="2021-02" db="EMBL/GenBank/DDBJ databases">
        <authorList>
            <person name="Nowell W R."/>
        </authorList>
    </citation>
    <scope>NUCLEOTIDE SEQUENCE</scope>
</reference>
<dbReference type="AlphaFoldDB" id="A0A819UER5"/>
<gene>
    <name evidence="2" type="ORF">FNK824_LOCUS31438</name>
    <name evidence="1" type="ORF">SEV965_LOCUS34257</name>
</gene>
<evidence type="ECO:0000313" key="3">
    <source>
        <dbReference type="Proteomes" id="UP000663874"/>
    </source>
</evidence>